<dbReference type="AlphaFoldDB" id="G0J819"/>
<evidence type="ECO:0000313" key="3">
    <source>
        <dbReference type="Proteomes" id="UP000001635"/>
    </source>
</evidence>
<dbReference type="Proteomes" id="UP000001635">
    <property type="component" value="Chromosome"/>
</dbReference>
<feature type="domain" description="General stress protein FMN-binding split barrel" evidence="1">
    <location>
        <begin position="11"/>
        <end position="153"/>
    </location>
</feature>
<dbReference type="Gene3D" id="2.30.110.10">
    <property type="entry name" value="Electron Transport, Fmn-binding Protein, Chain A"/>
    <property type="match status" value="1"/>
</dbReference>
<reference evidence="3" key="1">
    <citation type="submission" date="2011-07" db="EMBL/GenBank/DDBJ databases">
        <title>The complete genome of Cyclobacterium marinum DSM 745.</title>
        <authorList>
            <person name="Lucas S."/>
            <person name="Han J."/>
            <person name="Lapidus A."/>
            <person name="Bruce D."/>
            <person name="Goodwin L."/>
            <person name="Pitluck S."/>
            <person name="Peters L."/>
            <person name="Kyrpides N."/>
            <person name="Mavromatis K."/>
            <person name="Ivanova N."/>
            <person name="Ovchinnikova G."/>
            <person name="Chertkov O."/>
            <person name="Detter J.C."/>
            <person name="Tapia R."/>
            <person name="Han C."/>
            <person name="Land M."/>
            <person name="Hauser L."/>
            <person name="Markowitz V."/>
            <person name="Cheng J.-F."/>
            <person name="Hugenholtz P."/>
            <person name="Woyke T."/>
            <person name="Wu D."/>
            <person name="Tindall B."/>
            <person name="Schuetze A."/>
            <person name="Brambilla E."/>
            <person name="Klenk H.-P."/>
            <person name="Eisen J.A."/>
        </authorList>
    </citation>
    <scope>NUCLEOTIDE SEQUENCE [LARGE SCALE GENOMIC DNA]</scope>
    <source>
        <strain evidence="3">ATCC 25205 / DSM 745 / LMG 13164 / NCIMB 1802</strain>
    </source>
</reference>
<dbReference type="EMBL" id="CP002955">
    <property type="protein sequence ID" value="AEL28688.1"/>
    <property type="molecule type" value="Genomic_DNA"/>
</dbReference>
<dbReference type="PANTHER" id="PTHR34818:SF1">
    <property type="entry name" value="PROTEIN BLI-3"/>
    <property type="match status" value="1"/>
</dbReference>
<organism evidence="2 3">
    <name type="scientific">Cyclobacterium marinum (strain ATCC 25205 / DSM 745 / LMG 13164 / NCIMB 1802)</name>
    <name type="common">Flectobacillus marinus</name>
    <dbReference type="NCBI Taxonomy" id="880070"/>
    <lineage>
        <taxon>Bacteria</taxon>
        <taxon>Pseudomonadati</taxon>
        <taxon>Bacteroidota</taxon>
        <taxon>Cytophagia</taxon>
        <taxon>Cytophagales</taxon>
        <taxon>Cyclobacteriaceae</taxon>
        <taxon>Cyclobacterium</taxon>
    </lineage>
</organism>
<name>G0J819_CYCMS</name>
<sequence>MSGDKLFNEKTIAELKELAESIQFAIMGTKLKSLPPHFIPMTTKEVDENGSIWFLSSEKSTHNQNIIEDNNLQLIYSNPEDMKFLTVYGQAIIYKGSVILERFYDSKVDGIWFNGIGDPDLTAIKVVPTEVHYWDKTKGELINLIKVGKESIAAIQPEPTFKENFNP</sequence>
<dbReference type="SUPFAM" id="SSF50475">
    <property type="entry name" value="FMN-binding split barrel"/>
    <property type="match status" value="1"/>
</dbReference>
<keyword evidence="3" id="KW-1185">Reference proteome</keyword>
<dbReference type="OrthoDB" id="1432662at2"/>
<evidence type="ECO:0000259" key="1">
    <source>
        <dbReference type="Pfam" id="PF16242"/>
    </source>
</evidence>
<protein>
    <submittedName>
        <fullName evidence="2">Pyridoxamine 5'-phosphate oxidase-related FMN-binding protein</fullName>
    </submittedName>
</protein>
<accession>G0J819</accession>
<dbReference type="HOGENOM" id="CLU_091428_1_0_10"/>
<dbReference type="eggNOG" id="COG3871">
    <property type="taxonomic scope" value="Bacteria"/>
</dbReference>
<evidence type="ECO:0000313" key="2">
    <source>
        <dbReference type="EMBL" id="AEL28688.1"/>
    </source>
</evidence>
<dbReference type="RefSeq" id="WP_014022967.1">
    <property type="nucleotide sequence ID" value="NC_015914.1"/>
</dbReference>
<dbReference type="InterPro" id="IPR012349">
    <property type="entry name" value="Split_barrel_FMN-bd"/>
</dbReference>
<dbReference type="STRING" id="880070.Cycma_5004"/>
<proteinExistence type="predicted"/>
<dbReference type="InterPro" id="IPR052917">
    <property type="entry name" value="Stress-Dev_Protein"/>
</dbReference>
<dbReference type="Pfam" id="PF16242">
    <property type="entry name" value="Pyrid_ox_like"/>
    <property type="match status" value="1"/>
</dbReference>
<dbReference type="KEGG" id="cmr:Cycma_5004"/>
<dbReference type="InterPro" id="IPR038725">
    <property type="entry name" value="YdaG_split_barrel_FMN-bd"/>
</dbReference>
<gene>
    <name evidence="2" type="ordered locus">Cycma_5004</name>
</gene>
<dbReference type="PANTHER" id="PTHR34818">
    <property type="entry name" value="PROTEIN BLI-3"/>
    <property type="match status" value="1"/>
</dbReference>